<reference evidence="10" key="1">
    <citation type="submission" date="2021-01" db="EMBL/GenBank/DDBJ databases">
        <authorList>
            <consortium name="Genoscope - CEA"/>
            <person name="William W."/>
        </authorList>
    </citation>
    <scope>NUCLEOTIDE SEQUENCE</scope>
</reference>
<evidence type="ECO:0000256" key="1">
    <source>
        <dbReference type="ARBA" id="ARBA00011982"/>
    </source>
</evidence>
<dbReference type="Pfam" id="PF23598">
    <property type="entry name" value="LRR_14"/>
    <property type="match status" value="1"/>
</dbReference>
<protein>
    <recommendedName>
        <fullName evidence="1">ADP-ribosyl cyclase/cyclic ADP-ribose hydrolase</fullName>
        <ecNumber evidence="1">3.2.2.6</ecNumber>
    </recommendedName>
</protein>
<dbReference type="KEGG" id="bna:106445300"/>
<keyword evidence="4" id="KW-0378">Hydrolase</keyword>
<dbReference type="InterPro" id="IPR000157">
    <property type="entry name" value="TIR_dom"/>
</dbReference>
<sequence>MDLYLLLVTVSATIFTLLCSTIFFIVYGKFRVQENKIIASSSPPSPKSSLPRNWTPDVFPSFHGADVRKSFLSHFLKECRSKAISLFIDNEITRGEYIGPELKKAIQGSRIAIVLLSKRYASSSWCLDELVEIMKCKEELGQTVIPVFYKVDPTDVKKQAGEFGKVFKETCKGKRNEVIVKWSLALAKVATLAGYHSKNWDNEAKMVEDVATEVAKKLFNSTPSRDFDEFIGMEAHMNKISRVLRTDLDEVRMIGIWGPAGIGKTTIARCLFNQLSDTFQYSVFMMNVKTMYTPPVCSDDYTVKLHLQQKLLSQLTNQKEEDLKISHLGVAQERLKDKKVLVVLDNVDRLVQLEAMAKKTGWFGNGSRIIITTQDRKILKAHGITDIYKVDFPSDREAIQMFCMYAFGQKSPEDGFEMLVWQVTRLAGRLPLGLRVMGSYFRGMSKEEWENTLPGLRMCLDGEIESILMFSYNALSHENKDLFLHIACFFNYGWIEKVVEHLSKRFSDVRQQLNVLAEKSLIFLEIGRVSMHDMLVQLGGNIVRKQPTEPGQRQFLVDKREICEVLADGSAGSRSVIGIKFYGNKINVSERAFEGMSNLQFLRIRQERDGEGDTFHLFGGPSYLSRQLRLLDWKYFPMTCLHCIPNPELLVELIMFCSKLEKLWEGTKLLSNLKWVRLRDSKNLKDVSSLSTATSLQELDLTGCSSLVKLPYSIGNATNLQFLSLRSCSSLVELPSSIGNAIRNLEVLDFFDCSSLEEVPSSIGNATNLKHLNFSRCSSLVELPASIGNLHKLESLNLKKCCKLEVLPVNINLKSLRELDLADCSLMKSFPEISTNIEYLDLTGTAIKQVPSSIRLWPRLEKLHLSYNENLKEFPHVLDIMTDLFMSNTEIQEISPWIKRISRLRRLVLNGCKELLSLPQLPISLSELDAEDCESLERLDCSFLNQKIALNFANCFKLNKEARDIIIQTSTSYKGTVLPGKEMPNYFNYQANGGSLVMKLNERPSPSSVRWRACILLDCKDEVEAAKGQMLFVRQWIKQNSLDDVPCSPIMHILYRPLREHLYIFEFEANVTSNKLFFEFGVIRDTWMIKECGVHYLNTG</sequence>
<dbReference type="FunFam" id="1.10.8.430:FF:000002">
    <property type="entry name" value="Disease resistance protein (TIR-NBS-LRR class)"/>
    <property type="match status" value="1"/>
</dbReference>
<dbReference type="FunFam" id="3.80.10.10:FF:000845">
    <property type="entry name" value="Disease resistance protein (TIR-NBS-LRR class)"/>
    <property type="match status" value="1"/>
</dbReference>
<dbReference type="InterPro" id="IPR003593">
    <property type="entry name" value="AAA+_ATPase"/>
</dbReference>
<dbReference type="Pfam" id="PF23282">
    <property type="entry name" value="WHD_ROQ1"/>
    <property type="match status" value="1"/>
</dbReference>
<organism evidence="10">
    <name type="scientific">Brassica napus</name>
    <name type="common">Rape</name>
    <dbReference type="NCBI Taxonomy" id="3708"/>
    <lineage>
        <taxon>Eukaryota</taxon>
        <taxon>Viridiplantae</taxon>
        <taxon>Streptophyta</taxon>
        <taxon>Embryophyta</taxon>
        <taxon>Tracheophyta</taxon>
        <taxon>Spermatophyta</taxon>
        <taxon>Magnoliopsida</taxon>
        <taxon>eudicotyledons</taxon>
        <taxon>Gunneridae</taxon>
        <taxon>Pentapetalae</taxon>
        <taxon>rosids</taxon>
        <taxon>malvids</taxon>
        <taxon>Brassicales</taxon>
        <taxon>Brassicaceae</taxon>
        <taxon>Brassiceae</taxon>
        <taxon>Brassica</taxon>
    </lineage>
</organism>
<dbReference type="Gene3D" id="1.10.8.430">
    <property type="entry name" value="Helical domain of apoptotic protease-activating factors"/>
    <property type="match status" value="1"/>
</dbReference>
<evidence type="ECO:0000256" key="8">
    <source>
        <dbReference type="SAM" id="Phobius"/>
    </source>
</evidence>
<proteinExistence type="predicted"/>
<dbReference type="GO" id="GO:0051707">
    <property type="term" value="P:response to other organism"/>
    <property type="evidence" value="ECO:0007669"/>
    <property type="project" value="UniProtKB-ARBA"/>
</dbReference>
<dbReference type="PANTHER" id="PTHR11017">
    <property type="entry name" value="LEUCINE-RICH REPEAT-CONTAINING PROTEIN"/>
    <property type="match status" value="1"/>
</dbReference>
<dbReference type="SUPFAM" id="SSF52058">
    <property type="entry name" value="L domain-like"/>
    <property type="match status" value="1"/>
</dbReference>
<dbReference type="SMART" id="SM00382">
    <property type="entry name" value="AAA"/>
    <property type="match status" value="1"/>
</dbReference>
<dbReference type="GO" id="GO:0043531">
    <property type="term" value="F:ADP binding"/>
    <property type="evidence" value="ECO:0007669"/>
    <property type="project" value="InterPro"/>
</dbReference>
<dbReference type="Pfam" id="PF00931">
    <property type="entry name" value="NB-ARC"/>
    <property type="match status" value="1"/>
</dbReference>
<accession>A0A816Y733</accession>
<dbReference type="PANTHER" id="PTHR11017:SF317">
    <property type="entry name" value="ADP-RIBOSYL CYCLASE_CYCLIC ADP-RIBOSE HYDROLASE"/>
    <property type="match status" value="1"/>
</dbReference>
<dbReference type="InterPro" id="IPR042197">
    <property type="entry name" value="Apaf_helical"/>
</dbReference>
<dbReference type="SMART" id="SM00255">
    <property type="entry name" value="TIR"/>
    <property type="match status" value="1"/>
</dbReference>
<evidence type="ECO:0000259" key="9">
    <source>
        <dbReference type="PROSITE" id="PS50104"/>
    </source>
</evidence>
<dbReference type="EMBL" id="HG994355">
    <property type="protein sequence ID" value="CAF2155574.1"/>
    <property type="molecule type" value="Genomic_DNA"/>
</dbReference>
<dbReference type="InterPro" id="IPR055414">
    <property type="entry name" value="LRR_R13L4/SHOC2-like"/>
</dbReference>
<comment type="catalytic activity">
    <reaction evidence="7">
        <text>NAD(+) + H2O = ADP-D-ribose + nicotinamide + H(+)</text>
        <dbReference type="Rhea" id="RHEA:16301"/>
        <dbReference type="ChEBI" id="CHEBI:15377"/>
        <dbReference type="ChEBI" id="CHEBI:15378"/>
        <dbReference type="ChEBI" id="CHEBI:17154"/>
        <dbReference type="ChEBI" id="CHEBI:57540"/>
        <dbReference type="ChEBI" id="CHEBI:57967"/>
        <dbReference type="EC" id="3.2.2.6"/>
    </reaction>
    <physiologicalReaction direction="left-to-right" evidence="7">
        <dbReference type="Rhea" id="RHEA:16302"/>
    </physiologicalReaction>
</comment>
<dbReference type="Gene3D" id="3.80.10.10">
    <property type="entry name" value="Ribonuclease Inhibitor"/>
    <property type="match status" value="2"/>
</dbReference>
<dbReference type="GO" id="GO:0006952">
    <property type="term" value="P:defense response"/>
    <property type="evidence" value="ECO:0007669"/>
    <property type="project" value="UniProtKB-KW"/>
</dbReference>
<dbReference type="Pfam" id="PF01582">
    <property type="entry name" value="TIR"/>
    <property type="match status" value="1"/>
</dbReference>
<evidence type="ECO:0000256" key="2">
    <source>
        <dbReference type="ARBA" id="ARBA00022614"/>
    </source>
</evidence>
<dbReference type="InterPro" id="IPR002182">
    <property type="entry name" value="NB-ARC"/>
</dbReference>
<dbReference type="GO" id="GO:0007165">
    <property type="term" value="P:signal transduction"/>
    <property type="evidence" value="ECO:0007669"/>
    <property type="project" value="InterPro"/>
</dbReference>
<keyword evidence="8" id="KW-1133">Transmembrane helix</keyword>
<keyword evidence="6" id="KW-0520">NAD</keyword>
<evidence type="ECO:0000256" key="5">
    <source>
        <dbReference type="ARBA" id="ARBA00022821"/>
    </source>
</evidence>
<dbReference type="InterPro" id="IPR032675">
    <property type="entry name" value="LRR_dom_sf"/>
</dbReference>
<evidence type="ECO:0000256" key="3">
    <source>
        <dbReference type="ARBA" id="ARBA00022737"/>
    </source>
</evidence>
<keyword evidence="8" id="KW-0472">Membrane</keyword>
<dbReference type="SUPFAM" id="SSF52540">
    <property type="entry name" value="P-loop containing nucleoside triphosphate hydrolases"/>
    <property type="match status" value="1"/>
</dbReference>
<keyword evidence="3" id="KW-0677">Repeat</keyword>
<dbReference type="InterPro" id="IPR036390">
    <property type="entry name" value="WH_DNA-bd_sf"/>
</dbReference>
<feature type="transmembrane region" description="Helical" evidence="8">
    <location>
        <begin position="6"/>
        <end position="27"/>
    </location>
</feature>
<dbReference type="Pfam" id="PF20160">
    <property type="entry name" value="C-JID"/>
    <property type="match status" value="1"/>
</dbReference>
<evidence type="ECO:0000256" key="7">
    <source>
        <dbReference type="ARBA" id="ARBA00047304"/>
    </source>
</evidence>
<dbReference type="InterPro" id="IPR027417">
    <property type="entry name" value="P-loop_NTPase"/>
</dbReference>
<dbReference type="PROSITE" id="PS50104">
    <property type="entry name" value="TIR"/>
    <property type="match status" value="1"/>
</dbReference>
<dbReference type="Gene3D" id="3.40.50.10140">
    <property type="entry name" value="Toll/interleukin-1 receptor homology (TIR) domain"/>
    <property type="match status" value="1"/>
</dbReference>
<evidence type="ECO:0000256" key="6">
    <source>
        <dbReference type="ARBA" id="ARBA00023027"/>
    </source>
</evidence>
<dbReference type="InterPro" id="IPR044974">
    <property type="entry name" value="Disease_R_plants"/>
</dbReference>
<dbReference type="PRINTS" id="PR00364">
    <property type="entry name" value="DISEASERSIST"/>
</dbReference>
<dbReference type="InterPro" id="IPR058192">
    <property type="entry name" value="WHD_ROQ1-like"/>
</dbReference>
<dbReference type="Proteomes" id="UP001295469">
    <property type="component" value="Chromosome A01"/>
</dbReference>
<keyword evidence="8" id="KW-0812">Transmembrane</keyword>
<dbReference type="InterPro" id="IPR011713">
    <property type="entry name" value="Leu-rich_rpt_3"/>
</dbReference>
<feature type="domain" description="TIR" evidence="9">
    <location>
        <begin position="54"/>
        <end position="218"/>
    </location>
</feature>
<name>A0A816Y733_BRANA</name>
<evidence type="ECO:0000313" key="10">
    <source>
        <dbReference type="EMBL" id="CAF2155574.1"/>
    </source>
</evidence>
<dbReference type="EC" id="3.2.2.6" evidence="1"/>
<dbReference type="FunFam" id="3.40.50.300:FF:001002">
    <property type="entry name" value="Disease resistance protein (TIR-NBS-LRR class)"/>
    <property type="match status" value="1"/>
</dbReference>
<evidence type="ECO:0000256" key="4">
    <source>
        <dbReference type="ARBA" id="ARBA00022801"/>
    </source>
</evidence>
<dbReference type="SUPFAM" id="SSF52200">
    <property type="entry name" value="Toll/Interleukin receptor TIR domain"/>
    <property type="match status" value="1"/>
</dbReference>
<dbReference type="FunFam" id="3.40.50.10140:FF:000007">
    <property type="entry name" value="Disease resistance protein (TIR-NBS-LRR class)"/>
    <property type="match status" value="1"/>
</dbReference>
<dbReference type="GO" id="GO:0061809">
    <property type="term" value="F:NAD+ nucleosidase activity, cyclic ADP-ribose generating"/>
    <property type="evidence" value="ECO:0007669"/>
    <property type="project" value="UniProtKB-EC"/>
</dbReference>
<dbReference type="InterPro" id="IPR035897">
    <property type="entry name" value="Toll_tir_struct_dom_sf"/>
</dbReference>
<gene>
    <name evidence="10" type="ORF">DARMORV10_A01P41120.1</name>
</gene>
<dbReference type="AlphaFoldDB" id="A0A816Y733"/>
<dbReference type="Pfam" id="PF07725">
    <property type="entry name" value="LRR_3"/>
    <property type="match status" value="1"/>
</dbReference>
<dbReference type="InterPro" id="IPR045344">
    <property type="entry name" value="C-JID"/>
</dbReference>
<dbReference type="SUPFAM" id="SSF46785">
    <property type="entry name" value="Winged helix' DNA-binding domain"/>
    <property type="match status" value="1"/>
</dbReference>
<dbReference type="Gene3D" id="3.40.50.300">
    <property type="entry name" value="P-loop containing nucleotide triphosphate hydrolases"/>
    <property type="match status" value="1"/>
</dbReference>
<keyword evidence="2" id="KW-0433">Leucine-rich repeat</keyword>
<keyword evidence="5" id="KW-0611">Plant defense</keyword>
<dbReference type="OrthoDB" id="1062227at2759"/>